<dbReference type="EMBL" id="CP002158">
    <property type="protein sequence ID" value="ADL26816.1"/>
    <property type="molecule type" value="Genomic_DNA"/>
</dbReference>
<dbReference type="HOGENOM" id="CLU_479623_0_0_0"/>
<reference evidence="4 7" key="1">
    <citation type="submission" date="2009-10" db="EMBL/GenBank/DDBJ databases">
        <title>Complete sequence of Fibrobacter succinogenes subsp. succinogenes S85.</title>
        <authorList>
            <consortium name="US DOE Joint Genome Institute"/>
            <person name="Lucas S."/>
            <person name="Copeland A."/>
            <person name="Lapidus A."/>
            <person name="Glavina del Rio T."/>
            <person name="Tice H."/>
            <person name="Bruce D."/>
            <person name="Goodwin L."/>
            <person name="Pitluck S."/>
            <person name="Chertkov O."/>
            <person name="Detter J.C."/>
            <person name="Han C."/>
            <person name="Tapia R."/>
            <person name="Larimer F."/>
            <person name="Land M."/>
            <person name="Hauser L."/>
            <person name="Kyrpides N."/>
            <person name="Mikhailova N."/>
            <person name="Weimer P.J."/>
            <person name="Stevenson D.M."/>
            <person name="Boyum J."/>
            <person name="Brumm P.I."/>
            <person name="Mead D."/>
        </authorList>
    </citation>
    <scope>NUCLEOTIDE SEQUENCE [LARGE SCALE GENOMIC DNA]</scope>
    <source>
        <strain evidence="7">ATCC 19169 / S85</strain>
        <strain evidence="4">S85</strain>
    </source>
</reference>
<dbReference type="PROSITE" id="PS51841">
    <property type="entry name" value="LTD"/>
    <property type="match status" value="1"/>
</dbReference>
<evidence type="ECO:0000313" key="6">
    <source>
        <dbReference type="Proteomes" id="UP000000517"/>
    </source>
</evidence>
<reference evidence="6" key="2">
    <citation type="submission" date="2010-08" db="EMBL/GenBank/DDBJ databases">
        <title>Complete sequence of Fibrobacter succinogenes subsp. succinogenes S85.</title>
        <authorList>
            <person name="Durkin A.S."/>
            <person name="Nelson K.E."/>
            <person name="Morrison M."/>
            <person name="Forsberg C.W."/>
            <person name="Wilson D.B."/>
            <person name="Russell J.B."/>
            <person name="Cann I.K.O."/>
            <person name="Mackie R.I."/>
            <person name="White B.A."/>
        </authorList>
    </citation>
    <scope>NUCLEOTIDE SEQUENCE [LARGE SCALE GENOMIC DNA]</scope>
    <source>
        <strain evidence="6">ATCC 19169 / S85</strain>
    </source>
</reference>
<dbReference type="STRING" id="59374.FSU_1333"/>
<dbReference type="Proteomes" id="UP000001497">
    <property type="component" value="Chromosome"/>
</dbReference>
<evidence type="ECO:0000259" key="3">
    <source>
        <dbReference type="PROSITE" id="PS51841"/>
    </source>
</evidence>
<feature type="domain" description="LTD" evidence="3">
    <location>
        <begin position="231"/>
        <end position="377"/>
    </location>
</feature>
<evidence type="ECO:0000256" key="1">
    <source>
        <dbReference type="SAM" id="MobiDB-lite"/>
    </source>
</evidence>
<accession>C9RNP8</accession>
<evidence type="ECO:0000313" key="7">
    <source>
        <dbReference type="Proteomes" id="UP000001497"/>
    </source>
</evidence>
<dbReference type="OrthoDB" id="9772095at2"/>
<dbReference type="InterPro" id="IPR001322">
    <property type="entry name" value="Lamin_tail_dom"/>
</dbReference>
<gene>
    <name evidence="4" type="ordered locus">Fisuc_0886</name>
    <name evidence="5" type="ordered locus">FSU_1333</name>
</gene>
<organism evidence="5 6">
    <name type="scientific">Fibrobacter succinogenes (strain ATCC 19169 / S85)</name>
    <dbReference type="NCBI Taxonomy" id="59374"/>
    <lineage>
        <taxon>Bacteria</taxon>
        <taxon>Pseudomonadati</taxon>
        <taxon>Fibrobacterota</taxon>
        <taxon>Fibrobacteria</taxon>
        <taxon>Fibrobacterales</taxon>
        <taxon>Fibrobacteraceae</taxon>
        <taxon>Fibrobacter</taxon>
    </lineage>
</organism>
<dbReference type="eggNOG" id="COG2312">
    <property type="taxonomic scope" value="Bacteria"/>
</dbReference>
<dbReference type="KEGG" id="fsu:Fisuc_0886"/>
<dbReference type="EMBL" id="CP001792">
    <property type="protein sequence ID" value="ACX74494.1"/>
    <property type="molecule type" value="Genomic_DNA"/>
</dbReference>
<dbReference type="AlphaFoldDB" id="C9RNP8"/>
<evidence type="ECO:0000256" key="2">
    <source>
        <dbReference type="SAM" id="SignalP"/>
    </source>
</evidence>
<evidence type="ECO:0000313" key="4">
    <source>
        <dbReference type="EMBL" id="ACX74494.1"/>
    </source>
</evidence>
<protein>
    <submittedName>
        <fullName evidence="5">Putative lipoprotein</fullName>
    </submittedName>
</protein>
<name>C9RNP8_FIBSS</name>
<keyword evidence="2" id="KW-0732">Signal</keyword>
<feature type="signal peptide" evidence="2">
    <location>
        <begin position="1"/>
        <end position="23"/>
    </location>
</feature>
<keyword evidence="7" id="KW-1185">Reference proteome</keyword>
<dbReference type="PROSITE" id="PS51257">
    <property type="entry name" value="PROKAR_LIPOPROTEIN"/>
    <property type="match status" value="1"/>
</dbReference>
<feature type="region of interest" description="Disordered" evidence="1">
    <location>
        <begin position="26"/>
        <end position="53"/>
    </location>
</feature>
<keyword evidence="5" id="KW-0449">Lipoprotein</keyword>
<dbReference type="RefSeq" id="WP_014545636.1">
    <property type="nucleotide sequence ID" value="NC_013410.1"/>
</dbReference>
<feature type="chain" id="PRO_5003001782" evidence="2">
    <location>
        <begin position="24"/>
        <end position="568"/>
    </location>
</feature>
<sequence>MNTKKMLAVGTCVSVLGMFSACSDDSSPVTPPSYASSSSVVQPNSSGDVLTSSSDVAVSSSSSAGSQVPASSSSNPEDIVLDTNSTYMGVSEIMYNAPNASALEWVEVYIKSGPDLANMQLNNVRLDGAVSFAFPAEPLKKGEYVIVTNDVALFKQTYPSLPAGCRVFGPWDVDPKTSAVAKLANEGDVVDVKIKGEGDVSAAFSNNPPWPSLANGNGHTLVYRGSGNEADPTSWGASALANGNPCAGGDQVLDASAIRLNEIKPYVLGVSDGWVELYNVGAAPVDVAGWELESKLKGKKWTVGGTNTIVPANGYLLLEATAAVFGDGLYLSDNGDEIYLYEVAGGARTGKETSLMVFSGKQSSGIVEVAGSVAQGAMATETPGTANSALKAGPIFISEIHYHENEKDLKDLEFLELVNKGTEAVTLVESVNNTPQGWKIEGVNMEFASTDVIPAGGKMVLFGDSLKAYESQLRTRYGIDAAVPIRFYAGKLSNRGETVAVKKPYSFVTKADGSKQWYYELSDATLYSDRWPDMYAADGKGKSLNRKDFTTMGYGYTSWTVADPTPGK</sequence>
<evidence type="ECO:0000313" key="5">
    <source>
        <dbReference type="EMBL" id="ADL26816.1"/>
    </source>
</evidence>
<proteinExistence type="predicted"/>
<dbReference type="KEGG" id="fsc:FSU_1333"/>
<reference evidence="5" key="3">
    <citation type="submission" date="2010-08" db="EMBL/GenBank/DDBJ databases">
        <authorList>
            <person name="Durkin A.S."/>
            <person name="Nelson K.E."/>
            <person name="Morrison M."/>
            <person name="Forsberg C.W."/>
            <person name="Wilson D.B."/>
            <person name="Russell J.B."/>
            <person name="Cann I.K.O."/>
            <person name="Mackie R.I."/>
            <person name="White B.A."/>
        </authorList>
    </citation>
    <scope>NUCLEOTIDE SEQUENCE</scope>
    <source>
        <strain evidence="5">S85</strain>
    </source>
</reference>
<dbReference type="Proteomes" id="UP000000517">
    <property type="component" value="Chromosome"/>
</dbReference>